<keyword evidence="3" id="KW-1185">Reference proteome</keyword>
<comment type="caution">
    <text evidence="2">The sequence shown here is derived from an EMBL/GenBank/DDBJ whole genome shotgun (WGS) entry which is preliminary data.</text>
</comment>
<reference evidence="2" key="1">
    <citation type="submission" date="2019-11" db="EMBL/GenBank/DDBJ databases">
        <title>Leishmania tarentolae CDS.</title>
        <authorList>
            <person name="Goto Y."/>
            <person name="Yamagishi J."/>
        </authorList>
    </citation>
    <scope>NUCLEOTIDE SEQUENCE [LARGE SCALE GENOMIC DNA]</scope>
    <source>
        <strain evidence="2">Parrot Tar II</strain>
    </source>
</reference>
<accession>A0A640KIP9</accession>
<dbReference type="OrthoDB" id="277644at2759"/>
<gene>
    <name evidence="2" type="ORF">LtaPh_2607900</name>
</gene>
<dbReference type="VEuPathDB" id="TriTrypDB:LtaPh_2607900"/>
<organism evidence="2 3">
    <name type="scientific">Leishmania tarentolae</name>
    <name type="common">Sauroleishmania tarentolae</name>
    <dbReference type="NCBI Taxonomy" id="5689"/>
    <lineage>
        <taxon>Eukaryota</taxon>
        <taxon>Discoba</taxon>
        <taxon>Euglenozoa</taxon>
        <taxon>Kinetoplastea</taxon>
        <taxon>Metakinetoplastina</taxon>
        <taxon>Trypanosomatida</taxon>
        <taxon>Trypanosomatidae</taxon>
        <taxon>Leishmaniinae</taxon>
        <taxon>Leishmania</taxon>
        <taxon>lizard Leishmania</taxon>
    </lineage>
</organism>
<evidence type="ECO:0000313" key="3">
    <source>
        <dbReference type="Proteomes" id="UP000419144"/>
    </source>
</evidence>
<dbReference type="Proteomes" id="UP000419144">
    <property type="component" value="Unassembled WGS sequence"/>
</dbReference>
<protein>
    <submittedName>
        <fullName evidence="2">Uncharacterized protein</fullName>
    </submittedName>
</protein>
<proteinExistence type="predicted"/>
<feature type="region of interest" description="Disordered" evidence="1">
    <location>
        <begin position="239"/>
        <end position="258"/>
    </location>
</feature>
<dbReference type="EMBL" id="BLBS01000035">
    <property type="protein sequence ID" value="GET89443.1"/>
    <property type="molecule type" value="Genomic_DNA"/>
</dbReference>
<evidence type="ECO:0000313" key="2">
    <source>
        <dbReference type="EMBL" id="GET89443.1"/>
    </source>
</evidence>
<name>A0A640KIP9_LEITA</name>
<evidence type="ECO:0000256" key="1">
    <source>
        <dbReference type="SAM" id="MobiDB-lite"/>
    </source>
</evidence>
<sequence>MRRTSLPSLCAVRSVWPVSSRSCIPIAAAVCHPVFTRTGSRLSISSAVFSNNRNGVHAHTLLCVSCRRLSASARLLTPEIRAGGDGEDPFAFEFDPMTSVRHDAAVETAKKSLESIVEELAPPNASSEALAKIRSYLNQHPVDTLILNTKVQITHIENPDTGVEERVHLSPMDIKDALKQAQLRNMNLVQMGARGDDLAYCRIRREQPWVWKLVQREMDLVSGFTGIPATDAAVVAQKQEQQVQDAGSGDSHSSHPRQYVGKTKELIDHTFRDAVDAHFVGWRSKKIAQDIRKGHPVKLTIRDFQSPEAAVHKLREMCNALKKYAEEQHIFHHFSSIVANDREASITLSPPTANKSGTISKTVKHPSEKEWTHTLKRMEEACQKAGRSGTYVKSNKLKMRNVGATTYRVDKYGRRVD</sequence>
<dbReference type="AlphaFoldDB" id="A0A640KIP9"/>